<dbReference type="EMBL" id="JAOWKZ010000001">
    <property type="protein sequence ID" value="MCV2870702.1"/>
    <property type="molecule type" value="Genomic_DNA"/>
</dbReference>
<protein>
    <submittedName>
        <fullName evidence="2">NAD(P)/FAD-dependent oxidoreductase</fullName>
    </submittedName>
</protein>
<dbReference type="PANTHER" id="PTHR42923:SF46">
    <property type="entry name" value="AMINE OXIDASE"/>
    <property type="match status" value="1"/>
</dbReference>
<dbReference type="Gene3D" id="3.50.50.60">
    <property type="entry name" value="FAD/NAD(P)-binding domain"/>
    <property type="match status" value="1"/>
</dbReference>
<dbReference type="RefSeq" id="WP_263737910.1">
    <property type="nucleotide sequence ID" value="NZ_JAOWKZ010000001.1"/>
</dbReference>
<dbReference type="PANTHER" id="PTHR42923">
    <property type="entry name" value="PROTOPORPHYRINOGEN OXIDASE"/>
    <property type="match status" value="1"/>
</dbReference>
<proteinExistence type="predicted"/>
<dbReference type="NCBIfam" id="NF005560">
    <property type="entry name" value="PRK07233.1"/>
    <property type="match status" value="1"/>
</dbReference>
<reference evidence="2 3" key="1">
    <citation type="submission" date="2022-10" db="EMBL/GenBank/DDBJ databases">
        <title>Defluviimonas sp. nov., isolated from ocean surface sediments.</title>
        <authorList>
            <person name="He W."/>
            <person name="Wang L."/>
            <person name="Zhang D.-F."/>
        </authorList>
    </citation>
    <scope>NUCLEOTIDE SEQUENCE [LARGE SCALE GENOMIC DNA]</scope>
    <source>
        <strain evidence="2 3">WL0050</strain>
    </source>
</reference>
<evidence type="ECO:0000313" key="2">
    <source>
        <dbReference type="EMBL" id="MCV2870702.1"/>
    </source>
</evidence>
<dbReference type="InterPro" id="IPR050464">
    <property type="entry name" value="Zeta_carotene_desat/Oxidored"/>
</dbReference>
<name>A0ABT2ZHV2_9RHOB</name>
<dbReference type="InterPro" id="IPR036188">
    <property type="entry name" value="FAD/NAD-bd_sf"/>
</dbReference>
<sequence>MSETKIYDCAVIGGGFTGLAAAADLAKKGRSVIVLEKEAELGGLAAGFDVGGYELERFYHHWFTSDRHISDLAAQVGVADQIVFRASSTGMYYAGKSFRLSTPFDLLKFDAIPLFDRIRTGFATLAVRRVKDWQRLEALTAKEWLIRLFGKKAYKVIWEPLLIGKFGRYAEQISAVWFWNKLTLRGGSRGSGGAEELAYFKGGFARLAREVGAYVERQGGRVATGAGVAGIAPGDDTIRLDTEIGPVRARCVLVTTPLPLAADLMANHVAPSYADSLKAIEYLGNVCLVLELDRSLSELYWININDPDFPFVGVIEHTNFEPTDSYGGRHIVYLSKYLPTDDRLFGMSADEMLDFATPHIQRMFPDFQTDWVKRHHLWKADHAQPIVVRHYSRLIPDFETPMANVFLASMAQVYPEDRGTNYAVREGKKAAAEIHRRLSGQGG</sequence>
<gene>
    <name evidence="2" type="ORF">OEZ71_00165</name>
</gene>
<dbReference type="Pfam" id="PF01593">
    <property type="entry name" value="Amino_oxidase"/>
    <property type="match status" value="1"/>
</dbReference>
<feature type="domain" description="Amine oxidase" evidence="1">
    <location>
        <begin position="16"/>
        <end position="434"/>
    </location>
</feature>
<dbReference type="SUPFAM" id="SSF51905">
    <property type="entry name" value="FAD/NAD(P)-binding domain"/>
    <property type="match status" value="1"/>
</dbReference>
<dbReference type="Proteomes" id="UP001652564">
    <property type="component" value="Unassembled WGS sequence"/>
</dbReference>
<organism evidence="2 3">
    <name type="scientific">Albidovulum litorale</name>
    <dbReference type="NCBI Taxonomy" id="2984134"/>
    <lineage>
        <taxon>Bacteria</taxon>
        <taxon>Pseudomonadati</taxon>
        <taxon>Pseudomonadota</taxon>
        <taxon>Alphaproteobacteria</taxon>
        <taxon>Rhodobacterales</taxon>
        <taxon>Paracoccaceae</taxon>
        <taxon>Albidovulum</taxon>
    </lineage>
</organism>
<dbReference type="InterPro" id="IPR002937">
    <property type="entry name" value="Amino_oxidase"/>
</dbReference>
<accession>A0ABT2ZHV2</accession>
<keyword evidence="3" id="KW-1185">Reference proteome</keyword>
<comment type="caution">
    <text evidence="2">The sequence shown here is derived from an EMBL/GenBank/DDBJ whole genome shotgun (WGS) entry which is preliminary data.</text>
</comment>
<evidence type="ECO:0000313" key="3">
    <source>
        <dbReference type="Proteomes" id="UP001652564"/>
    </source>
</evidence>
<evidence type="ECO:0000259" key="1">
    <source>
        <dbReference type="Pfam" id="PF01593"/>
    </source>
</evidence>